<protein>
    <recommendedName>
        <fullName evidence="12">tRNA-dihydrouridine synthase</fullName>
        <ecNumber evidence="12">1.3.1.-</ecNumber>
    </recommendedName>
</protein>
<dbReference type="PATRIC" id="fig|1497955.3.peg.737"/>
<evidence type="ECO:0000256" key="11">
    <source>
        <dbReference type="ARBA" id="ARBA00048802"/>
    </source>
</evidence>
<dbReference type="InterPro" id="IPR013785">
    <property type="entry name" value="Aldolase_TIM"/>
</dbReference>
<dbReference type="EMBL" id="LSCV01000021">
    <property type="protein sequence ID" value="KXB40984.1"/>
    <property type="molecule type" value="Genomic_DNA"/>
</dbReference>
<evidence type="ECO:0000256" key="10">
    <source>
        <dbReference type="ARBA" id="ARBA00048205"/>
    </source>
</evidence>
<name>A0A133YCQ1_9FIRM</name>
<dbReference type="GO" id="GO:0017150">
    <property type="term" value="F:tRNA dihydrouridine synthase activity"/>
    <property type="evidence" value="ECO:0007669"/>
    <property type="project" value="InterPro"/>
</dbReference>
<evidence type="ECO:0000256" key="12">
    <source>
        <dbReference type="PIRNR" id="PIRNR006621"/>
    </source>
</evidence>
<keyword evidence="8" id="KW-0694">RNA-binding</keyword>
<evidence type="ECO:0000256" key="2">
    <source>
        <dbReference type="ARBA" id="ARBA00002790"/>
    </source>
</evidence>
<organism evidence="16 17">
    <name type="scientific">Amygdalobacter nucleatus</name>
    <dbReference type="NCBI Taxonomy" id="3029274"/>
    <lineage>
        <taxon>Bacteria</taxon>
        <taxon>Bacillati</taxon>
        <taxon>Bacillota</taxon>
        <taxon>Clostridia</taxon>
        <taxon>Eubacteriales</taxon>
        <taxon>Oscillospiraceae</taxon>
        <taxon>Amygdalobacter</taxon>
    </lineage>
</organism>
<feature type="active site" description="Proton donor" evidence="13">
    <location>
        <position position="107"/>
    </location>
</feature>
<comment type="cofactor">
    <cofactor evidence="1 12 14">
        <name>FMN</name>
        <dbReference type="ChEBI" id="CHEBI:58210"/>
    </cofactor>
</comment>
<keyword evidence="14" id="KW-0547">Nucleotide-binding</keyword>
<comment type="caution">
    <text evidence="16">The sequence shown here is derived from an EMBL/GenBank/DDBJ whole genome shotgun (WGS) entry which is preliminary data.</text>
</comment>
<dbReference type="Gene3D" id="3.20.20.70">
    <property type="entry name" value="Aldolase class I"/>
    <property type="match status" value="1"/>
</dbReference>
<comment type="similarity">
    <text evidence="12">Belongs to the dus family.</text>
</comment>
<comment type="function">
    <text evidence="2 12">Catalyzes the synthesis of 5,6-dihydrouridine (D), a modified base found in the D-loop of most tRNAs, via the reduction of the C5-C6 double bond in target uridines.</text>
</comment>
<evidence type="ECO:0000256" key="7">
    <source>
        <dbReference type="ARBA" id="ARBA00022857"/>
    </source>
</evidence>
<evidence type="ECO:0000256" key="14">
    <source>
        <dbReference type="PIRSR" id="PIRSR006621-2"/>
    </source>
</evidence>
<accession>A0A133YCQ1</accession>
<feature type="binding site" evidence="14">
    <location>
        <position position="149"/>
    </location>
    <ligand>
        <name>FMN</name>
        <dbReference type="ChEBI" id="CHEBI:58210"/>
    </ligand>
</feature>
<keyword evidence="7" id="KW-0521">NADP</keyword>
<keyword evidence="9 12" id="KW-0560">Oxidoreductase</keyword>
<dbReference type="PROSITE" id="PS01136">
    <property type="entry name" value="UPF0034"/>
    <property type="match status" value="1"/>
</dbReference>
<evidence type="ECO:0000256" key="8">
    <source>
        <dbReference type="ARBA" id="ARBA00022884"/>
    </source>
</evidence>
<keyword evidence="3" id="KW-0820">tRNA-binding</keyword>
<gene>
    <name evidence="16" type="ORF">HMPREF1872_00762</name>
</gene>
<dbReference type="OrthoDB" id="9764501at2"/>
<evidence type="ECO:0000256" key="1">
    <source>
        <dbReference type="ARBA" id="ARBA00001917"/>
    </source>
</evidence>
<dbReference type="GO" id="GO:0050660">
    <property type="term" value="F:flavin adenine dinucleotide binding"/>
    <property type="evidence" value="ECO:0007669"/>
    <property type="project" value="InterPro"/>
</dbReference>
<keyword evidence="17" id="KW-1185">Reference proteome</keyword>
<dbReference type="Proteomes" id="UP000070080">
    <property type="component" value="Unassembled WGS sequence"/>
</dbReference>
<dbReference type="PIRSF" id="PIRSF006621">
    <property type="entry name" value="Dus"/>
    <property type="match status" value="1"/>
</dbReference>
<dbReference type="CDD" id="cd02801">
    <property type="entry name" value="DUS_like_FMN"/>
    <property type="match status" value="1"/>
</dbReference>
<dbReference type="InterPro" id="IPR024036">
    <property type="entry name" value="tRNA-dHydroUridine_Synthase_C"/>
</dbReference>
<feature type="binding site" evidence="14">
    <location>
        <position position="73"/>
    </location>
    <ligand>
        <name>FMN</name>
        <dbReference type="ChEBI" id="CHEBI:58210"/>
    </ligand>
</feature>
<dbReference type="InterPro" id="IPR035587">
    <property type="entry name" value="DUS-like_FMN-bd"/>
</dbReference>
<dbReference type="InterPro" id="IPR001269">
    <property type="entry name" value="DUS_fam"/>
</dbReference>
<keyword evidence="6 12" id="KW-0819">tRNA processing</keyword>
<sequence length="336" mass="37453">MQISLTAFRKQTYFLAPMAGFSHLPFRRLCHKGQCDFNTTELVSARGIIYNGLEPSWRYLLIDPESEGPVAIQLFGSEPDDFVRACDKIMADPILKQCTTIDINMGCPVKKVCQTGAGAALMLTEERACAIVKALKIYLAGSGVFVTAKFRKGYYSEDNTAKDFALHLAEAGADRLVLHARTAKQMYSGHADWALFADVKQALVEHGFGDIPFIANGDIKSQADCDEIRKIANVDGFMIGRAACGNPWIFQMLKTGQAEISPSERCLALRQCFEDMCEILGEHIACHEFRGLIMPWLKARPQSSNLRQICGKMQTKSEWLELFTKLPDFFATTLTK</sequence>
<dbReference type="InterPro" id="IPR018517">
    <property type="entry name" value="tRNA_hU_synthase_CS"/>
</dbReference>
<dbReference type="AlphaFoldDB" id="A0A133YCQ1"/>
<dbReference type="PANTHER" id="PTHR45846">
    <property type="entry name" value="TRNA-DIHYDROURIDINE(47) SYNTHASE [NAD(P)(+)]-LIKE"/>
    <property type="match status" value="1"/>
</dbReference>
<reference evidence="17" key="1">
    <citation type="submission" date="2016-01" db="EMBL/GenBank/DDBJ databases">
        <authorList>
            <person name="Mitreva M."/>
            <person name="Pepin K.H."/>
            <person name="Mihindukulasuriya K.A."/>
            <person name="Fulton R."/>
            <person name="Fronick C."/>
            <person name="O'Laughlin M."/>
            <person name="Miner T."/>
            <person name="Herter B."/>
            <person name="Rosa B.A."/>
            <person name="Cordes M."/>
            <person name="Tomlinson C."/>
            <person name="Wollam A."/>
            <person name="Palsikar V.B."/>
            <person name="Mardis E.R."/>
            <person name="Wilson R.K."/>
        </authorList>
    </citation>
    <scope>NUCLEOTIDE SEQUENCE [LARGE SCALE GENOMIC DNA]</scope>
    <source>
        <strain evidence="17">KA00274</strain>
    </source>
</reference>
<feature type="domain" description="DUS-like FMN-binding" evidence="15">
    <location>
        <begin position="15"/>
        <end position="321"/>
    </location>
</feature>
<evidence type="ECO:0000256" key="9">
    <source>
        <dbReference type="ARBA" id="ARBA00023002"/>
    </source>
</evidence>
<evidence type="ECO:0000256" key="13">
    <source>
        <dbReference type="PIRSR" id="PIRSR006621-1"/>
    </source>
</evidence>
<evidence type="ECO:0000256" key="5">
    <source>
        <dbReference type="ARBA" id="ARBA00022643"/>
    </source>
</evidence>
<feature type="binding site" evidence="14">
    <location>
        <begin position="17"/>
        <end position="19"/>
    </location>
    <ligand>
        <name>FMN</name>
        <dbReference type="ChEBI" id="CHEBI:58210"/>
    </ligand>
</feature>
<evidence type="ECO:0000259" key="15">
    <source>
        <dbReference type="Pfam" id="PF01207"/>
    </source>
</evidence>
<dbReference type="GO" id="GO:0000049">
    <property type="term" value="F:tRNA binding"/>
    <property type="evidence" value="ECO:0007669"/>
    <property type="project" value="UniProtKB-KW"/>
</dbReference>
<keyword evidence="4 12" id="KW-0285">Flavoprotein</keyword>
<evidence type="ECO:0000256" key="6">
    <source>
        <dbReference type="ARBA" id="ARBA00022694"/>
    </source>
</evidence>
<comment type="catalytic activity">
    <reaction evidence="10">
        <text>a 5,6-dihydrouridine in tRNA + NADP(+) = a uridine in tRNA + NADPH + H(+)</text>
        <dbReference type="Rhea" id="RHEA:23624"/>
        <dbReference type="Rhea" id="RHEA-COMP:13339"/>
        <dbReference type="Rhea" id="RHEA-COMP:13887"/>
        <dbReference type="ChEBI" id="CHEBI:15378"/>
        <dbReference type="ChEBI" id="CHEBI:57783"/>
        <dbReference type="ChEBI" id="CHEBI:58349"/>
        <dbReference type="ChEBI" id="CHEBI:65315"/>
        <dbReference type="ChEBI" id="CHEBI:74443"/>
    </reaction>
</comment>
<evidence type="ECO:0000256" key="3">
    <source>
        <dbReference type="ARBA" id="ARBA00022555"/>
    </source>
</evidence>
<feature type="binding site" evidence="14">
    <location>
        <position position="179"/>
    </location>
    <ligand>
        <name>FMN</name>
        <dbReference type="ChEBI" id="CHEBI:58210"/>
    </ligand>
</feature>
<dbReference type="STRING" id="1497955.HMPREF1872_00762"/>
<keyword evidence="5 12" id="KW-0288">FMN</keyword>
<comment type="catalytic activity">
    <reaction evidence="11">
        <text>a 5,6-dihydrouridine in tRNA + NAD(+) = a uridine in tRNA + NADH + H(+)</text>
        <dbReference type="Rhea" id="RHEA:54452"/>
        <dbReference type="Rhea" id="RHEA-COMP:13339"/>
        <dbReference type="Rhea" id="RHEA-COMP:13887"/>
        <dbReference type="ChEBI" id="CHEBI:15378"/>
        <dbReference type="ChEBI" id="CHEBI:57540"/>
        <dbReference type="ChEBI" id="CHEBI:57945"/>
        <dbReference type="ChEBI" id="CHEBI:65315"/>
        <dbReference type="ChEBI" id="CHEBI:74443"/>
    </reaction>
</comment>
<dbReference type="SUPFAM" id="SSF51395">
    <property type="entry name" value="FMN-linked oxidoreductases"/>
    <property type="match status" value="1"/>
</dbReference>
<dbReference type="Gene3D" id="1.10.1200.80">
    <property type="entry name" value="Putative flavin oxidoreducatase, domain 2"/>
    <property type="match status" value="1"/>
</dbReference>
<dbReference type="EC" id="1.3.1.-" evidence="12"/>
<evidence type="ECO:0000256" key="4">
    <source>
        <dbReference type="ARBA" id="ARBA00022630"/>
    </source>
</evidence>
<dbReference type="RefSeq" id="WP_066714054.1">
    <property type="nucleotide sequence ID" value="NZ_CP118869.1"/>
</dbReference>
<feature type="binding site" evidence="14">
    <location>
        <begin position="240"/>
        <end position="241"/>
    </location>
    <ligand>
        <name>FMN</name>
        <dbReference type="ChEBI" id="CHEBI:58210"/>
    </ligand>
</feature>
<evidence type="ECO:0000313" key="17">
    <source>
        <dbReference type="Proteomes" id="UP000070080"/>
    </source>
</evidence>
<proteinExistence type="inferred from homology"/>
<evidence type="ECO:0000313" key="16">
    <source>
        <dbReference type="EMBL" id="KXB40984.1"/>
    </source>
</evidence>
<dbReference type="PANTHER" id="PTHR45846:SF1">
    <property type="entry name" value="TRNA-DIHYDROURIDINE(47) SYNTHASE [NAD(P)(+)]-LIKE"/>
    <property type="match status" value="1"/>
</dbReference>
<dbReference type="Pfam" id="PF01207">
    <property type="entry name" value="Dus"/>
    <property type="match status" value="1"/>
</dbReference>